<feature type="compositionally biased region" description="Polar residues" evidence="1">
    <location>
        <begin position="409"/>
        <end position="418"/>
    </location>
</feature>
<name>A0A2J8AH07_9CHLO</name>
<feature type="region of interest" description="Disordered" evidence="1">
    <location>
        <begin position="833"/>
        <end position="885"/>
    </location>
</feature>
<evidence type="ECO:0000256" key="2">
    <source>
        <dbReference type="SAM" id="Phobius"/>
    </source>
</evidence>
<evidence type="ECO:0000313" key="6">
    <source>
        <dbReference type="Proteomes" id="UP000236333"/>
    </source>
</evidence>
<dbReference type="EMBL" id="PGGS01000021">
    <property type="protein sequence ID" value="PNH11808.1"/>
    <property type="molecule type" value="Genomic_DNA"/>
</dbReference>
<feature type="signal peptide" evidence="3">
    <location>
        <begin position="1"/>
        <end position="21"/>
    </location>
</feature>
<dbReference type="SUPFAM" id="SSF56112">
    <property type="entry name" value="Protein kinase-like (PK-like)"/>
    <property type="match status" value="1"/>
</dbReference>
<dbReference type="Proteomes" id="UP000236333">
    <property type="component" value="Unassembled WGS sequence"/>
</dbReference>
<comment type="caution">
    <text evidence="5">The sequence shown here is derived from an EMBL/GenBank/DDBJ whole genome shotgun (WGS) entry which is preliminary data.</text>
</comment>
<dbReference type="Gene3D" id="1.10.510.10">
    <property type="entry name" value="Transferase(Phosphotransferase) domain 1"/>
    <property type="match status" value="2"/>
</dbReference>
<reference evidence="5 6" key="1">
    <citation type="journal article" date="2017" name="Mol. Biol. Evol.">
        <title>The 4-celled Tetrabaena socialis nuclear genome reveals the essential components for genetic control of cell number at the origin of multicellularity in the volvocine lineage.</title>
        <authorList>
            <person name="Featherston J."/>
            <person name="Arakaki Y."/>
            <person name="Hanschen E.R."/>
            <person name="Ferris P.J."/>
            <person name="Michod R.E."/>
            <person name="Olson B.J.S.C."/>
            <person name="Nozaki H."/>
            <person name="Durand P.M."/>
        </authorList>
    </citation>
    <scope>NUCLEOTIDE SEQUENCE [LARGE SCALE GENOMIC DNA]</scope>
    <source>
        <strain evidence="5 6">NIES-571</strain>
    </source>
</reference>
<dbReference type="InterPro" id="IPR051681">
    <property type="entry name" value="Ser/Thr_Kinases-Pseudokinases"/>
</dbReference>
<dbReference type="OrthoDB" id="339325at2759"/>
<keyword evidence="3" id="KW-0732">Signal</keyword>
<dbReference type="PROSITE" id="PS50011">
    <property type="entry name" value="PROTEIN_KINASE_DOM"/>
    <property type="match status" value="1"/>
</dbReference>
<feature type="compositionally biased region" description="Gly residues" evidence="1">
    <location>
        <begin position="563"/>
        <end position="587"/>
    </location>
</feature>
<sequence>MSGLRGVVAVALALAVLAAAAAPEAITQRECHSGVELVRALEDETVVSIIIVNDIALSNADFSESLESPIVLRRNLTILGNSVRWPVLDLGSPNVRHKLRLSNGTVLALRHIILDNFRTGAHFQAPGFDVLAPCDPGDWGLVVQTDMALIQRACLPLALREQSLRAAPRPPNYPYLPNNSLSTNVSQAGCANVSNTTVTATGSVVQAYTTSVNAAVYPMDTCWPGVGLYVSVITYGFDVDFSTSKAFRTGYDFYGTNLLYYCAVQLSAACVATYTPLGCFLLEVPFARLLNATIVPPPPLPLPPPLAGAPVPAAGGGGGGSSGPPLGPVLGGVLGGAAVLAVLGAAALLLLRRRRRRRRAALGGKGSQPADGPGPEGVWVLVDGAKSVTGDAAAVQQTRTMPESAGCAPSTTGTTSLRSALAATGGGGDAMESGGGGSGGAGTCSSGTAEGRALLALLRTASEVAVPVTPCTPPRPEVVMGVRVAGATSRAASGATARAAAGGEGGLLEVKLLPVLRGRGTFGRVVEGMYGGERVAVKLIAEASVPMESRGAINALTVNPDGQEGGGGGGNGPTGGRTGGGPDGTGAGGGALQWVQASFAQEVEVLARCHHPNIVRLLAANVRPPRVCLVMELMETSLEQLVHGGGGGDGGRSPRPRLLPLRTVLHIATDIAHGLSYLHPTIVHRDLKDFGLSRLTATVGQTQNPEVGTPSYMGPEIFDLANSTVTDKADMWALGVVLWEMLTGLVPWSGLGLIDIACRITVHKERLPTADIAAAPAPGSPVAAATGGGARCPPRLLALMQQCWEDDPKRRPAAAEVVKELMLIQLSLEEEQEQQRRRQGLPSGSAVLDSDGGGGGSGGDGGGGSGNGGVTGGGGGSGAGTLPLAPANLSLVML</sequence>
<dbReference type="PANTHER" id="PTHR44329">
    <property type="entry name" value="SERINE/THREONINE-PROTEIN KINASE TNNI3K-RELATED"/>
    <property type="match status" value="1"/>
</dbReference>
<keyword evidence="6" id="KW-1185">Reference proteome</keyword>
<feature type="compositionally biased region" description="Gly residues" evidence="1">
    <location>
        <begin position="851"/>
        <end position="879"/>
    </location>
</feature>
<accession>A0A2J8AH07</accession>
<feature type="domain" description="Protein kinase" evidence="4">
    <location>
        <begin position="511"/>
        <end position="823"/>
    </location>
</feature>
<evidence type="ECO:0000256" key="3">
    <source>
        <dbReference type="SAM" id="SignalP"/>
    </source>
</evidence>
<feature type="chain" id="PRO_5014350000" evidence="3">
    <location>
        <begin position="22"/>
        <end position="894"/>
    </location>
</feature>
<dbReference type="PANTHER" id="PTHR44329:SF214">
    <property type="entry name" value="PROTEIN KINASE DOMAIN-CONTAINING PROTEIN"/>
    <property type="match status" value="1"/>
</dbReference>
<feature type="transmembrane region" description="Helical" evidence="2">
    <location>
        <begin position="329"/>
        <end position="351"/>
    </location>
</feature>
<keyword evidence="5" id="KW-0808">Transferase</keyword>
<gene>
    <name evidence="5" type="ORF">TSOC_001322</name>
</gene>
<dbReference type="Pfam" id="PF00069">
    <property type="entry name" value="Pkinase"/>
    <property type="match status" value="1"/>
</dbReference>
<evidence type="ECO:0000313" key="5">
    <source>
        <dbReference type="EMBL" id="PNH11808.1"/>
    </source>
</evidence>
<keyword evidence="2" id="KW-0812">Transmembrane</keyword>
<evidence type="ECO:0000259" key="4">
    <source>
        <dbReference type="PROSITE" id="PS50011"/>
    </source>
</evidence>
<proteinExistence type="predicted"/>
<keyword evidence="5" id="KW-0418">Kinase</keyword>
<feature type="region of interest" description="Disordered" evidence="1">
    <location>
        <begin position="360"/>
        <end position="379"/>
    </location>
</feature>
<feature type="compositionally biased region" description="Low complexity" evidence="1">
    <location>
        <begin position="840"/>
        <end position="850"/>
    </location>
</feature>
<evidence type="ECO:0000256" key="1">
    <source>
        <dbReference type="SAM" id="MobiDB-lite"/>
    </source>
</evidence>
<protein>
    <submittedName>
        <fullName evidence="5">Putative serine/threonine-protein kinase</fullName>
    </submittedName>
</protein>
<keyword evidence="2" id="KW-0472">Membrane</keyword>
<dbReference type="AlphaFoldDB" id="A0A2J8AH07"/>
<dbReference type="GO" id="GO:0004674">
    <property type="term" value="F:protein serine/threonine kinase activity"/>
    <property type="evidence" value="ECO:0007669"/>
    <property type="project" value="TreeGrafter"/>
</dbReference>
<organism evidence="5 6">
    <name type="scientific">Tetrabaena socialis</name>
    <dbReference type="NCBI Taxonomy" id="47790"/>
    <lineage>
        <taxon>Eukaryota</taxon>
        <taxon>Viridiplantae</taxon>
        <taxon>Chlorophyta</taxon>
        <taxon>core chlorophytes</taxon>
        <taxon>Chlorophyceae</taxon>
        <taxon>CS clade</taxon>
        <taxon>Chlamydomonadales</taxon>
        <taxon>Tetrabaenaceae</taxon>
        <taxon>Tetrabaena</taxon>
    </lineage>
</organism>
<dbReference type="GO" id="GO:0005524">
    <property type="term" value="F:ATP binding"/>
    <property type="evidence" value="ECO:0007669"/>
    <property type="project" value="InterPro"/>
</dbReference>
<feature type="compositionally biased region" description="Gly residues" evidence="1">
    <location>
        <begin position="424"/>
        <end position="442"/>
    </location>
</feature>
<dbReference type="InterPro" id="IPR000719">
    <property type="entry name" value="Prot_kinase_dom"/>
</dbReference>
<feature type="region of interest" description="Disordered" evidence="1">
    <location>
        <begin position="557"/>
        <end position="587"/>
    </location>
</feature>
<dbReference type="InterPro" id="IPR011009">
    <property type="entry name" value="Kinase-like_dom_sf"/>
</dbReference>
<keyword evidence="2" id="KW-1133">Transmembrane helix</keyword>
<feature type="region of interest" description="Disordered" evidence="1">
    <location>
        <begin position="392"/>
        <end position="444"/>
    </location>
</feature>